<dbReference type="InterPro" id="IPR013769">
    <property type="entry name" value="Band3_cytoplasmic_dom"/>
</dbReference>
<dbReference type="SUPFAM" id="SSF55804">
    <property type="entry name" value="Phoshotransferase/anion transport protein"/>
    <property type="match status" value="1"/>
</dbReference>
<dbReference type="Proteomes" id="UP001196413">
    <property type="component" value="Unassembled WGS sequence"/>
</dbReference>
<evidence type="ECO:0000313" key="2">
    <source>
        <dbReference type="EMBL" id="KAJ1364177.1"/>
    </source>
</evidence>
<keyword evidence="3" id="KW-1185">Reference proteome</keyword>
<protein>
    <recommendedName>
        <fullName evidence="1">Band 3 cytoplasmic domain-containing protein</fullName>
    </recommendedName>
</protein>
<dbReference type="Gene3D" id="3.40.930.10">
    <property type="entry name" value="Mannitol-specific EII, Chain A"/>
    <property type="match status" value="1"/>
</dbReference>
<gene>
    <name evidence="2" type="ORF">KIN20_024205</name>
</gene>
<name>A0AAD5N7Y4_PARTN</name>
<proteinExistence type="predicted"/>
<feature type="domain" description="Band 3 cytoplasmic" evidence="1">
    <location>
        <begin position="20"/>
        <end position="103"/>
    </location>
</feature>
<dbReference type="GO" id="GO:0051453">
    <property type="term" value="P:regulation of intracellular pH"/>
    <property type="evidence" value="ECO:0007669"/>
    <property type="project" value="TreeGrafter"/>
</dbReference>
<dbReference type="AlphaFoldDB" id="A0AAD5N7Y4"/>
<dbReference type="GO" id="GO:0005452">
    <property type="term" value="F:solute:inorganic anion antiporter activity"/>
    <property type="evidence" value="ECO:0007669"/>
    <property type="project" value="InterPro"/>
</dbReference>
<organism evidence="2 3">
    <name type="scientific">Parelaphostrongylus tenuis</name>
    <name type="common">Meningeal worm</name>
    <dbReference type="NCBI Taxonomy" id="148309"/>
    <lineage>
        <taxon>Eukaryota</taxon>
        <taxon>Metazoa</taxon>
        <taxon>Ecdysozoa</taxon>
        <taxon>Nematoda</taxon>
        <taxon>Chromadorea</taxon>
        <taxon>Rhabditida</taxon>
        <taxon>Rhabditina</taxon>
        <taxon>Rhabditomorpha</taxon>
        <taxon>Strongyloidea</taxon>
        <taxon>Metastrongylidae</taxon>
        <taxon>Parelaphostrongylus</taxon>
    </lineage>
</organism>
<reference evidence="2" key="1">
    <citation type="submission" date="2021-06" db="EMBL/GenBank/DDBJ databases">
        <title>Parelaphostrongylus tenuis whole genome reference sequence.</title>
        <authorList>
            <person name="Garwood T.J."/>
            <person name="Larsen P.A."/>
            <person name="Fountain-Jones N.M."/>
            <person name="Garbe J.R."/>
            <person name="Macchietto M.G."/>
            <person name="Kania S.A."/>
            <person name="Gerhold R.W."/>
            <person name="Richards J.E."/>
            <person name="Wolf T.M."/>
        </authorList>
    </citation>
    <scope>NUCLEOTIDE SEQUENCE</scope>
    <source>
        <strain evidence="2">MNPRO001-30</strain>
        <tissue evidence="2">Meninges</tissue>
    </source>
</reference>
<dbReference type="GO" id="GO:0008510">
    <property type="term" value="F:sodium:bicarbonate symporter activity"/>
    <property type="evidence" value="ECO:0007669"/>
    <property type="project" value="TreeGrafter"/>
</dbReference>
<dbReference type="Pfam" id="PF07565">
    <property type="entry name" value="Band_3_cyto"/>
    <property type="match status" value="1"/>
</dbReference>
<dbReference type="PANTHER" id="PTHR11453:SF36">
    <property type="entry name" value="ANION EXCHANGE PROTEIN"/>
    <property type="match status" value="1"/>
</dbReference>
<sequence length="142" mass="15718">MKQSGSETYSSDEFIIGKLSHNEKLPPNTEGAAILVGKVPHLDRALSAFVRLHVPQKLYPSIPDLPVPIRIIFILLSPTENYNNERISVGRTIAAMIADELFNAGDRGPFPIDGTLLEGCRFESLDEVTEACYEFLDSKAKE</sequence>
<evidence type="ECO:0000259" key="1">
    <source>
        <dbReference type="Pfam" id="PF07565"/>
    </source>
</evidence>
<comment type="caution">
    <text evidence="2">The sequence shown here is derived from an EMBL/GenBank/DDBJ whole genome shotgun (WGS) entry which is preliminary data.</text>
</comment>
<dbReference type="InterPro" id="IPR016152">
    <property type="entry name" value="PTrfase/Anion_transptr"/>
</dbReference>
<dbReference type="GO" id="GO:0005886">
    <property type="term" value="C:plasma membrane"/>
    <property type="evidence" value="ECO:0007669"/>
    <property type="project" value="TreeGrafter"/>
</dbReference>
<dbReference type="PANTHER" id="PTHR11453">
    <property type="entry name" value="ANION EXCHANGE PROTEIN"/>
    <property type="match status" value="1"/>
</dbReference>
<dbReference type="InterPro" id="IPR003020">
    <property type="entry name" value="HCO3_transpt_euk"/>
</dbReference>
<accession>A0AAD5N7Y4</accession>
<dbReference type="GO" id="GO:0008509">
    <property type="term" value="F:monoatomic anion transmembrane transporter activity"/>
    <property type="evidence" value="ECO:0007669"/>
    <property type="project" value="InterPro"/>
</dbReference>
<evidence type="ECO:0000313" key="3">
    <source>
        <dbReference type="Proteomes" id="UP001196413"/>
    </source>
</evidence>
<dbReference type="EMBL" id="JAHQIW010004882">
    <property type="protein sequence ID" value="KAJ1364177.1"/>
    <property type="molecule type" value="Genomic_DNA"/>
</dbReference>